<feature type="domain" description="Rhodopsin" evidence="8">
    <location>
        <begin position="26"/>
        <end position="272"/>
    </location>
</feature>
<name>A0A8H4Q0S9_9HYPO</name>
<comment type="similarity">
    <text evidence="5">Belongs to the SAT4 family.</text>
</comment>
<feature type="transmembrane region" description="Helical" evidence="7">
    <location>
        <begin position="122"/>
        <end position="140"/>
    </location>
</feature>
<evidence type="ECO:0000256" key="1">
    <source>
        <dbReference type="ARBA" id="ARBA00004141"/>
    </source>
</evidence>
<evidence type="ECO:0000256" key="6">
    <source>
        <dbReference type="SAM" id="MobiDB-lite"/>
    </source>
</evidence>
<dbReference type="OrthoDB" id="3936451at2759"/>
<evidence type="ECO:0000259" key="8">
    <source>
        <dbReference type="Pfam" id="PF20684"/>
    </source>
</evidence>
<feature type="transmembrane region" description="Helical" evidence="7">
    <location>
        <begin position="87"/>
        <end position="110"/>
    </location>
</feature>
<protein>
    <submittedName>
        <fullName evidence="9">Integral membrane protein</fullName>
    </submittedName>
</protein>
<keyword evidence="4 7" id="KW-0472">Membrane</keyword>
<evidence type="ECO:0000256" key="5">
    <source>
        <dbReference type="ARBA" id="ARBA00038359"/>
    </source>
</evidence>
<dbReference type="EMBL" id="JAACLJ010000009">
    <property type="protein sequence ID" value="KAF4581023.1"/>
    <property type="molecule type" value="Genomic_DNA"/>
</dbReference>
<dbReference type="GO" id="GO:0016020">
    <property type="term" value="C:membrane"/>
    <property type="evidence" value="ECO:0007669"/>
    <property type="project" value="UniProtKB-SubCell"/>
</dbReference>
<keyword evidence="10" id="KW-1185">Reference proteome</keyword>
<feature type="transmembrane region" description="Helical" evidence="7">
    <location>
        <begin position="174"/>
        <end position="196"/>
    </location>
</feature>
<keyword evidence="2 7" id="KW-0812">Transmembrane</keyword>
<evidence type="ECO:0000256" key="2">
    <source>
        <dbReference type="ARBA" id="ARBA00022692"/>
    </source>
</evidence>
<feature type="transmembrane region" description="Helical" evidence="7">
    <location>
        <begin position="42"/>
        <end position="67"/>
    </location>
</feature>
<dbReference type="AlphaFoldDB" id="A0A8H4Q0S9"/>
<dbReference type="InterPro" id="IPR052337">
    <property type="entry name" value="SAT4-like"/>
</dbReference>
<reference evidence="9 10" key="1">
    <citation type="journal article" date="2020" name="G3 (Bethesda)">
        <title>Genetic Underpinnings of Host Manipulation by Ophiocordyceps as Revealed by Comparative Transcriptomics.</title>
        <authorList>
            <person name="Will I."/>
            <person name="Das B."/>
            <person name="Trinh T."/>
            <person name="Brachmann A."/>
            <person name="Ohm R.A."/>
            <person name="de Bekker C."/>
        </authorList>
    </citation>
    <scope>NUCLEOTIDE SEQUENCE [LARGE SCALE GENOMIC DNA]</scope>
    <source>
        <strain evidence="9 10">EC05</strain>
    </source>
</reference>
<feature type="transmembrane region" description="Helical" evidence="7">
    <location>
        <begin position="247"/>
        <end position="266"/>
    </location>
</feature>
<accession>A0A8H4Q0S9</accession>
<evidence type="ECO:0000256" key="3">
    <source>
        <dbReference type="ARBA" id="ARBA00022989"/>
    </source>
</evidence>
<dbReference type="PANTHER" id="PTHR33048">
    <property type="entry name" value="PTH11-LIKE INTEGRAL MEMBRANE PROTEIN (AFU_ORTHOLOGUE AFUA_5G11245)"/>
    <property type="match status" value="1"/>
</dbReference>
<gene>
    <name evidence="9" type="ORF">GQ602_007160</name>
</gene>
<evidence type="ECO:0000256" key="7">
    <source>
        <dbReference type="SAM" id="Phobius"/>
    </source>
</evidence>
<sequence length="394" mass="43348">MATISGMRLFSVQLTLLIICLLITGLRTYVKACMARRLASEDWFILLAMTTFAVSISIAMRGATFGAFGQSRSTAASPQRAVASLEGIYFCELLYAPTTLAVRTSICLFLLKIVRLKVHKRFIYGLLVVVSAAAAAYWLITLLQCFPPSFFWDQARPDSKGRCIDPEVLLLAGYIYGSISALSDVVVGTLPILILWQTRLDLRTKLAVVGLLGMSIFASVAVIIRMTTLSSIATQSQQFFRLTMNTALWSIIEPAVGIVAASLPTLRPLVKKLQLRCRVSRPSTPRIVLTGHRSRPLHLMPHWLELKTRNTSDGARAELGMAPKMPASSIPREWTSCNVAVDQSRFLETPVPGAITVHTAIEVMTRARRSSDASQCQSTGWRRSQVPEGHIAVL</sequence>
<comment type="subcellular location">
    <subcellularLocation>
        <location evidence="1">Membrane</location>
        <topology evidence="1">Multi-pass membrane protein</topology>
    </subcellularLocation>
</comment>
<feature type="transmembrane region" description="Helical" evidence="7">
    <location>
        <begin position="208"/>
        <end position="227"/>
    </location>
</feature>
<feature type="region of interest" description="Disordered" evidence="6">
    <location>
        <begin position="374"/>
        <end position="394"/>
    </location>
</feature>
<proteinExistence type="inferred from homology"/>
<keyword evidence="3 7" id="KW-1133">Transmembrane helix</keyword>
<evidence type="ECO:0000313" key="10">
    <source>
        <dbReference type="Proteomes" id="UP000562929"/>
    </source>
</evidence>
<dbReference type="PANTHER" id="PTHR33048:SF96">
    <property type="entry name" value="INTEGRAL MEMBRANE PROTEIN"/>
    <property type="match status" value="1"/>
</dbReference>
<feature type="transmembrane region" description="Helical" evidence="7">
    <location>
        <begin position="12"/>
        <end position="30"/>
    </location>
</feature>
<comment type="caution">
    <text evidence="9">The sequence shown here is derived from an EMBL/GenBank/DDBJ whole genome shotgun (WGS) entry which is preliminary data.</text>
</comment>
<dbReference type="Pfam" id="PF20684">
    <property type="entry name" value="Fung_rhodopsin"/>
    <property type="match status" value="1"/>
</dbReference>
<dbReference type="Proteomes" id="UP000562929">
    <property type="component" value="Unassembled WGS sequence"/>
</dbReference>
<evidence type="ECO:0000313" key="9">
    <source>
        <dbReference type="EMBL" id="KAF4581023.1"/>
    </source>
</evidence>
<organism evidence="9 10">
    <name type="scientific">Ophiocordyceps camponoti-floridani</name>
    <dbReference type="NCBI Taxonomy" id="2030778"/>
    <lineage>
        <taxon>Eukaryota</taxon>
        <taxon>Fungi</taxon>
        <taxon>Dikarya</taxon>
        <taxon>Ascomycota</taxon>
        <taxon>Pezizomycotina</taxon>
        <taxon>Sordariomycetes</taxon>
        <taxon>Hypocreomycetidae</taxon>
        <taxon>Hypocreales</taxon>
        <taxon>Ophiocordycipitaceae</taxon>
        <taxon>Ophiocordyceps</taxon>
    </lineage>
</organism>
<dbReference type="InterPro" id="IPR049326">
    <property type="entry name" value="Rhodopsin_dom_fungi"/>
</dbReference>
<evidence type="ECO:0000256" key="4">
    <source>
        <dbReference type="ARBA" id="ARBA00023136"/>
    </source>
</evidence>